<dbReference type="Proteomes" id="UP000799302">
    <property type="component" value="Unassembled WGS sequence"/>
</dbReference>
<proteinExistence type="predicted"/>
<gene>
    <name evidence="1" type="ORF">BT63DRAFT_456653</name>
</gene>
<reference evidence="1" key="1">
    <citation type="journal article" date="2020" name="Stud. Mycol.">
        <title>101 Dothideomycetes genomes: a test case for predicting lifestyles and emergence of pathogens.</title>
        <authorList>
            <person name="Haridas S."/>
            <person name="Albert R."/>
            <person name="Binder M."/>
            <person name="Bloem J."/>
            <person name="Labutti K."/>
            <person name="Salamov A."/>
            <person name="Andreopoulos B."/>
            <person name="Baker S."/>
            <person name="Barry K."/>
            <person name="Bills G."/>
            <person name="Bluhm B."/>
            <person name="Cannon C."/>
            <person name="Castanera R."/>
            <person name="Culley D."/>
            <person name="Daum C."/>
            <person name="Ezra D."/>
            <person name="Gonzalez J."/>
            <person name="Henrissat B."/>
            <person name="Kuo A."/>
            <person name="Liang C."/>
            <person name="Lipzen A."/>
            <person name="Lutzoni F."/>
            <person name="Magnuson J."/>
            <person name="Mondo S."/>
            <person name="Nolan M."/>
            <person name="Ohm R."/>
            <person name="Pangilinan J."/>
            <person name="Park H.-J."/>
            <person name="Ramirez L."/>
            <person name="Alfaro M."/>
            <person name="Sun H."/>
            <person name="Tritt A."/>
            <person name="Yoshinaga Y."/>
            <person name="Zwiers L.-H."/>
            <person name="Turgeon B."/>
            <person name="Goodwin S."/>
            <person name="Spatafora J."/>
            <person name="Crous P."/>
            <person name="Grigoriev I."/>
        </authorList>
    </citation>
    <scope>NUCLEOTIDE SEQUENCE</scope>
    <source>
        <strain evidence="1">CBS 115976</strain>
    </source>
</reference>
<accession>A0A6A6U4Y3</accession>
<sequence length="112" mass="12472">MMRWLVTSSALLPSGNRPMDVVLETYMHTAQTVAQLAGFYQLYVIPQATPGNSRINYSPSGILLGKSLLSIIDYSMFNSLIPLLAKKTGPAFHRVIVEAPHYCLYWMVLLAP</sequence>
<keyword evidence="2" id="KW-1185">Reference proteome</keyword>
<evidence type="ECO:0000313" key="2">
    <source>
        <dbReference type="Proteomes" id="UP000799302"/>
    </source>
</evidence>
<organism evidence="1 2">
    <name type="scientific">Microthyrium microscopicum</name>
    <dbReference type="NCBI Taxonomy" id="703497"/>
    <lineage>
        <taxon>Eukaryota</taxon>
        <taxon>Fungi</taxon>
        <taxon>Dikarya</taxon>
        <taxon>Ascomycota</taxon>
        <taxon>Pezizomycotina</taxon>
        <taxon>Dothideomycetes</taxon>
        <taxon>Dothideomycetes incertae sedis</taxon>
        <taxon>Microthyriales</taxon>
        <taxon>Microthyriaceae</taxon>
        <taxon>Microthyrium</taxon>
    </lineage>
</organism>
<protein>
    <submittedName>
        <fullName evidence="1">Uncharacterized protein</fullName>
    </submittedName>
</protein>
<name>A0A6A6U4Y3_9PEZI</name>
<dbReference type="EMBL" id="MU004237">
    <property type="protein sequence ID" value="KAF2667349.1"/>
    <property type="molecule type" value="Genomic_DNA"/>
</dbReference>
<evidence type="ECO:0000313" key="1">
    <source>
        <dbReference type="EMBL" id="KAF2667349.1"/>
    </source>
</evidence>
<dbReference type="AlphaFoldDB" id="A0A6A6U4Y3"/>